<sequence>MTEHRARRGEATGAEHGHETPDPAEPSTPDSRAGTADLSAVRRTDAIFDALAARRVAASEPSGSTDPIGSTDPDHVLPLVPAPEPKTGALGAPESASGDPAVRLLRALIADVDETPATTAVTAPETSAAPAVAIAQAASAARRGDGDADADGDAPAEAGATPSTAGGGRRRGSRTIVALGVAGAVLASTGVAAAGGGIAEHRSAPAPDKPGLSEDARSTAPAEPKKQPDPAPAPVARPGGHERTDGKGTKDDQVRKQIEDLKQRLEDLLKPRPTPRGTHGTPWQFPPPRHDSDDTRKKLEDIRRQAQKRIDKYRNDH</sequence>
<feature type="compositionally biased region" description="Basic and acidic residues" evidence="1">
    <location>
        <begin position="211"/>
        <end position="228"/>
    </location>
</feature>
<gene>
    <name evidence="3" type="ORF">J4573_34365</name>
</gene>
<evidence type="ECO:0000313" key="3">
    <source>
        <dbReference type="EMBL" id="MBO2452217.1"/>
    </source>
</evidence>
<keyword evidence="4" id="KW-1185">Reference proteome</keyword>
<dbReference type="Proteomes" id="UP000669179">
    <property type="component" value="Unassembled WGS sequence"/>
</dbReference>
<keyword evidence="2" id="KW-1133">Transmembrane helix</keyword>
<dbReference type="AlphaFoldDB" id="A0A939PG36"/>
<feature type="region of interest" description="Disordered" evidence="1">
    <location>
        <begin position="120"/>
        <end position="172"/>
    </location>
</feature>
<feature type="compositionally biased region" description="Low complexity" evidence="1">
    <location>
        <begin position="155"/>
        <end position="164"/>
    </location>
</feature>
<protein>
    <submittedName>
        <fullName evidence="3">Uncharacterized protein</fullName>
    </submittedName>
</protein>
<keyword evidence="2" id="KW-0812">Transmembrane</keyword>
<evidence type="ECO:0000256" key="2">
    <source>
        <dbReference type="SAM" id="Phobius"/>
    </source>
</evidence>
<reference evidence="3" key="1">
    <citation type="submission" date="2021-03" db="EMBL/GenBank/DDBJ databases">
        <authorList>
            <person name="Kanchanasin P."/>
            <person name="Saeng-In P."/>
            <person name="Phongsopitanun W."/>
            <person name="Yuki M."/>
            <person name="Kudo T."/>
            <person name="Ohkuma M."/>
            <person name="Tanasupawat S."/>
        </authorList>
    </citation>
    <scope>NUCLEOTIDE SEQUENCE</scope>
    <source>
        <strain evidence="3">GKU 128</strain>
    </source>
</reference>
<feature type="region of interest" description="Disordered" evidence="1">
    <location>
        <begin position="198"/>
        <end position="317"/>
    </location>
</feature>
<organism evidence="3 4">
    <name type="scientific">Actinomadura barringtoniae</name>
    <dbReference type="NCBI Taxonomy" id="1427535"/>
    <lineage>
        <taxon>Bacteria</taxon>
        <taxon>Bacillati</taxon>
        <taxon>Actinomycetota</taxon>
        <taxon>Actinomycetes</taxon>
        <taxon>Streptosporangiales</taxon>
        <taxon>Thermomonosporaceae</taxon>
        <taxon>Actinomadura</taxon>
    </lineage>
</organism>
<dbReference type="RefSeq" id="WP_208260097.1">
    <property type="nucleotide sequence ID" value="NZ_JAGEOJ010000015.1"/>
</dbReference>
<feature type="compositionally biased region" description="Basic and acidic residues" evidence="1">
    <location>
        <begin position="1"/>
        <end position="21"/>
    </location>
</feature>
<evidence type="ECO:0000313" key="4">
    <source>
        <dbReference type="Proteomes" id="UP000669179"/>
    </source>
</evidence>
<dbReference type="EMBL" id="JAGEOJ010000015">
    <property type="protein sequence ID" value="MBO2452217.1"/>
    <property type="molecule type" value="Genomic_DNA"/>
</dbReference>
<feature type="transmembrane region" description="Helical" evidence="2">
    <location>
        <begin position="176"/>
        <end position="199"/>
    </location>
</feature>
<accession>A0A939PG36</accession>
<name>A0A939PG36_9ACTN</name>
<comment type="caution">
    <text evidence="3">The sequence shown here is derived from an EMBL/GenBank/DDBJ whole genome shotgun (WGS) entry which is preliminary data.</text>
</comment>
<feature type="compositionally biased region" description="Low complexity" evidence="1">
    <location>
        <begin position="120"/>
        <end position="141"/>
    </location>
</feature>
<feature type="region of interest" description="Disordered" evidence="1">
    <location>
        <begin position="1"/>
        <end position="40"/>
    </location>
</feature>
<feature type="region of interest" description="Disordered" evidence="1">
    <location>
        <begin position="56"/>
        <end position="98"/>
    </location>
</feature>
<feature type="compositionally biased region" description="Basic and acidic residues" evidence="1">
    <location>
        <begin position="288"/>
        <end position="317"/>
    </location>
</feature>
<proteinExistence type="predicted"/>
<feature type="compositionally biased region" description="Basic and acidic residues" evidence="1">
    <location>
        <begin position="239"/>
        <end position="270"/>
    </location>
</feature>
<evidence type="ECO:0000256" key="1">
    <source>
        <dbReference type="SAM" id="MobiDB-lite"/>
    </source>
</evidence>
<keyword evidence="2" id="KW-0472">Membrane</keyword>